<name>A0AAV6MQV3_9ROSI</name>
<comment type="caution">
    <text evidence="1">The sequence shown here is derived from an EMBL/GenBank/DDBJ whole genome shotgun (WGS) entry which is preliminary data.</text>
</comment>
<dbReference type="EMBL" id="JAGKQH010000012">
    <property type="protein sequence ID" value="KAG6585879.1"/>
    <property type="molecule type" value="Genomic_DNA"/>
</dbReference>
<sequence length="119" mass="13474">MIVDPAIFENLHPLPCFCALRSHAGKIMNIKVWHTRGGSLRGVVGEDGVSGCFALQYHFALVRVSAQLSYLNRVYLEMLLMQYRSPFDIKCIVYRGGDRTLVGCRKEKKLIVNIVYPLS</sequence>
<evidence type="ECO:0000313" key="1">
    <source>
        <dbReference type="EMBL" id="KAG6585879.1"/>
    </source>
</evidence>
<reference evidence="1 2" key="1">
    <citation type="journal article" date="2021" name="Hortic Res">
        <title>The domestication of Cucurbita argyrosperma as revealed by the genome of its wild relative.</title>
        <authorList>
            <person name="Barrera-Redondo J."/>
            <person name="Sanchez-de la Vega G."/>
            <person name="Aguirre-Liguori J.A."/>
            <person name="Castellanos-Morales G."/>
            <person name="Gutierrez-Guerrero Y.T."/>
            <person name="Aguirre-Dugua X."/>
            <person name="Aguirre-Planter E."/>
            <person name="Tenaillon M.I."/>
            <person name="Lira-Saade R."/>
            <person name="Eguiarte L.E."/>
        </authorList>
    </citation>
    <scope>NUCLEOTIDE SEQUENCE [LARGE SCALE GENOMIC DNA]</scope>
    <source>
        <strain evidence="1">JBR-2021</strain>
    </source>
</reference>
<accession>A0AAV6MQV3</accession>
<organism evidence="1 2">
    <name type="scientific">Cucurbita argyrosperma subsp. sororia</name>
    <dbReference type="NCBI Taxonomy" id="37648"/>
    <lineage>
        <taxon>Eukaryota</taxon>
        <taxon>Viridiplantae</taxon>
        <taxon>Streptophyta</taxon>
        <taxon>Embryophyta</taxon>
        <taxon>Tracheophyta</taxon>
        <taxon>Spermatophyta</taxon>
        <taxon>Magnoliopsida</taxon>
        <taxon>eudicotyledons</taxon>
        <taxon>Gunneridae</taxon>
        <taxon>Pentapetalae</taxon>
        <taxon>rosids</taxon>
        <taxon>fabids</taxon>
        <taxon>Cucurbitales</taxon>
        <taxon>Cucurbitaceae</taxon>
        <taxon>Cucurbiteae</taxon>
        <taxon>Cucurbita</taxon>
    </lineage>
</organism>
<dbReference type="AlphaFoldDB" id="A0AAV6MQV3"/>
<feature type="non-terminal residue" evidence="1">
    <location>
        <position position="1"/>
    </location>
</feature>
<keyword evidence="2" id="KW-1185">Reference proteome</keyword>
<proteinExistence type="predicted"/>
<evidence type="ECO:0000313" key="2">
    <source>
        <dbReference type="Proteomes" id="UP000685013"/>
    </source>
</evidence>
<gene>
    <name evidence="1" type="ORF">SDJN03_18612</name>
</gene>
<protein>
    <submittedName>
        <fullName evidence="1">Uncharacterized protein</fullName>
    </submittedName>
</protein>
<dbReference type="Proteomes" id="UP000685013">
    <property type="component" value="Chromosome 12"/>
</dbReference>